<dbReference type="EC" id="1.14.11.8" evidence="5"/>
<keyword evidence="6" id="KW-0479">Metal-binding</keyword>
<comment type="catalytic activity">
    <reaction evidence="15">
        <text>N(6),N(6),N(6)-trimethyl-L-lysine + 2-oxoglutarate + O2 = (3S)-3-hydroxy-N(6),N(6),N(6)-trimethyl-L-lysine + succinate + CO2</text>
        <dbReference type="Rhea" id="RHEA:14181"/>
        <dbReference type="ChEBI" id="CHEBI:15379"/>
        <dbReference type="ChEBI" id="CHEBI:16526"/>
        <dbReference type="ChEBI" id="CHEBI:16810"/>
        <dbReference type="ChEBI" id="CHEBI:30031"/>
        <dbReference type="ChEBI" id="CHEBI:58100"/>
        <dbReference type="ChEBI" id="CHEBI:141499"/>
        <dbReference type="EC" id="1.14.11.8"/>
    </reaction>
</comment>
<dbReference type="Gene3D" id="3.60.130.10">
    <property type="entry name" value="Clavaminate synthase-like"/>
    <property type="match status" value="1"/>
</dbReference>
<dbReference type="InterPro" id="IPR038492">
    <property type="entry name" value="GBBH-like_N_sf"/>
</dbReference>
<dbReference type="InterPro" id="IPR050411">
    <property type="entry name" value="AlphaKG_dependent_hydroxylases"/>
</dbReference>
<dbReference type="EMBL" id="LAZP02000210">
    <property type="protein sequence ID" value="PFH59306.1"/>
    <property type="molecule type" value="Genomic_DNA"/>
</dbReference>
<comment type="function">
    <text evidence="14">Converts trimethyllysine (TML) into hydroxytrimethyllysine (HTML).</text>
</comment>
<dbReference type="FunFam" id="3.60.130.10:FF:000001">
    <property type="entry name" value="Trimethyllysine dioxygenase, mitochondrial"/>
    <property type="match status" value="1"/>
</dbReference>
<dbReference type="STRING" id="268505.A0A2A9PEQ4"/>
<dbReference type="Pfam" id="PF06155">
    <property type="entry name" value="GBBH-like_N"/>
    <property type="match status" value="1"/>
</dbReference>
<reference evidence="18 19" key="1">
    <citation type="journal article" date="2015" name="BMC Genomics">
        <title>Gene expression during zombie ant biting behavior reflects the complexity underlying fungal parasitic behavioral manipulation.</title>
        <authorList>
            <person name="de Bekker C."/>
            <person name="Ohm R.A."/>
            <person name="Loreto R.G."/>
            <person name="Sebastian A."/>
            <person name="Albert I."/>
            <person name="Merrow M."/>
            <person name="Brachmann A."/>
            <person name="Hughes D.P."/>
        </authorList>
    </citation>
    <scope>NUCLEOTIDE SEQUENCE [LARGE SCALE GENOMIC DNA]</scope>
    <source>
        <strain evidence="18 19">SC16a</strain>
    </source>
</reference>
<name>A0A2A9PEQ4_OPHUN</name>
<dbReference type="Proteomes" id="UP000037136">
    <property type="component" value="Unassembled WGS sequence"/>
</dbReference>
<evidence type="ECO:0000256" key="15">
    <source>
        <dbReference type="ARBA" id="ARBA00049334"/>
    </source>
</evidence>
<keyword evidence="8" id="KW-0223">Dioxygenase</keyword>
<dbReference type="Gene3D" id="3.30.2020.30">
    <property type="match status" value="1"/>
</dbReference>
<comment type="similarity">
    <text evidence="4">Belongs to the gamma-BBH/TMLD family.</text>
</comment>
<comment type="cofactor">
    <cofactor evidence="2">
        <name>L-ascorbate</name>
        <dbReference type="ChEBI" id="CHEBI:38290"/>
    </cofactor>
</comment>
<dbReference type="PANTHER" id="PTHR10696:SF51">
    <property type="entry name" value="TRIMETHYLLYSINE DIOXYGENASE, MITOCHONDRIAL"/>
    <property type="match status" value="1"/>
</dbReference>
<dbReference type="GO" id="GO:0045329">
    <property type="term" value="P:carnitine biosynthetic process"/>
    <property type="evidence" value="ECO:0007669"/>
    <property type="project" value="UniProtKB-UniPathway"/>
</dbReference>
<dbReference type="Pfam" id="PF02668">
    <property type="entry name" value="TauD"/>
    <property type="match status" value="1"/>
</dbReference>
<comment type="caution">
    <text evidence="18">The sequence shown here is derived from an EMBL/GenBank/DDBJ whole genome shotgun (WGS) entry which is preliminary data.</text>
</comment>
<dbReference type="InterPro" id="IPR010376">
    <property type="entry name" value="GBBH-like_N"/>
</dbReference>
<dbReference type="OrthoDB" id="408743at2759"/>
<sequence>MAQLGFAFRVACRASRFGTRTANLWRHNEIARGTARFFTTKLEIISEAPNHIDVGETAEDGKSVVLSKLWLRDCCRCEECVDKETMQRKFNILAYRQDGPMSVESKDDDGFVMRFPDHHTSRFTWDWVREQLPGFEILDMNPRKSMKLWNREILLRELPEVEYSEVMDPSSQEGMAKLCSKIRQSGICFVTGTPVTPEATKELIESIGPIRQTHYGGFYDFQADHSKADSAYTNAALDLHTDTTYFTEPAGIQALHLLSHTPSSDEPSDEKLGGETILVDGFFVAHRQRMEFRSHFDLLQRAPVRWHASGNADVAVIPDKDYPIIGTHLGVLQQIRWNMADRGFLSLDVHAGKMIGAMRSWDSIMRRPENKYQFQLAPGRVLLMDNWRILHGRTAFTGDRRICGAYISRDDFVSKWKLTNFDRKEVSEV</sequence>
<evidence type="ECO:0000256" key="2">
    <source>
        <dbReference type="ARBA" id="ARBA00001961"/>
    </source>
</evidence>
<comment type="cofactor">
    <cofactor evidence="1">
        <name>Fe(2+)</name>
        <dbReference type="ChEBI" id="CHEBI:29033"/>
    </cofactor>
</comment>
<evidence type="ECO:0000256" key="4">
    <source>
        <dbReference type="ARBA" id="ARBA00008654"/>
    </source>
</evidence>
<dbReference type="InterPro" id="IPR003819">
    <property type="entry name" value="TauD/TfdA-like"/>
</dbReference>
<dbReference type="GO" id="GO:0005506">
    <property type="term" value="F:iron ion binding"/>
    <property type="evidence" value="ECO:0007669"/>
    <property type="project" value="InterPro"/>
</dbReference>
<evidence type="ECO:0000256" key="12">
    <source>
        <dbReference type="ARBA" id="ARBA00031778"/>
    </source>
</evidence>
<evidence type="ECO:0000313" key="18">
    <source>
        <dbReference type="EMBL" id="PFH59306.1"/>
    </source>
</evidence>
<dbReference type="UniPathway" id="UPA00118"/>
<keyword evidence="9" id="KW-0560">Oxidoreductase</keyword>
<evidence type="ECO:0000256" key="9">
    <source>
        <dbReference type="ARBA" id="ARBA00023002"/>
    </source>
</evidence>
<protein>
    <recommendedName>
        <fullName evidence="5">trimethyllysine dioxygenase</fullName>
        <ecNumber evidence="5">1.14.11.8</ecNumber>
    </recommendedName>
    <alternativeName>
        <fullName evidence="12">Epsilon-trimethyllysine 2-oxoglutarate dioxygenase</fullName>
    </alternativeName>
    <alternativeName>
        <fullName evidence="11">TML hydroxylase</fullName>
    </alternativeName>
    <alternativeName>
        <fullName evidence="13">TML-alpha-ketoglutarate dioxygenase</fullName>
    </alternativeName>
</protein>
<comment type="pathway">
    <text evidence="3">Amine and polyamine biosynthesis; carnitine biosynthesis.</text>
</comment>
<dbReference type="InterPro" id="IPR042098">
    <property type="entry name" value="TauD-like_sf"/>
</dbReference>
<evidence type="ECO:0000256" key="7">
    <source>
        <dbReference type="ARBA" id="ARBA00022873"/>
    </source>
</evidence>
<keyword evidence="7" id="KW-0124">Carnitine biosynthesis</keyword>
<reference evidence="18 19" key="2">
    <citation type="journal article" date="2017" name="Sci. Rep.">
        <title>Ant-infecting Ophiocordyceps genomes reveal a high diversity of potential behavioral manipulation genes and a possible major role for enterotoxins.</title>
        <authorList>
            <person name="de Bekker C."/>
            <person name="Ohm R.A."/>
            <person name="Evans H.C."/>
            <person name="Brachmann A."/>
            <person name="Hughes D.P."/>
        </authorList>
    </citation>
    <scope>NUCLEOTIDE SEQUENCE [LARGE SCALE GENOMIC DNA]</scope>
    <source>
        <strain evidence="18 19">SC16a</strain>
    </source>
</reference>
<evidence type="ECO:0000256" key="14">
    <source>
        <dbReference type="ARBA" id="ARBA00046008"/>
    </source>
</evidence>
<evidence type="ECO:0000256" key="13">
    <source>
        <dbReference type="ARBA" id="ARBA00032283"/>
    </source>
</evidence>
<evidence type="ECO:0000256" key="3">
    <source>
        <dbReference type="ARBA" id="ARBA00005022"/>
    </source>
</evidence>
<evidence type="ECO:0000256" key="5">
    <source>
        <dbReference type="ARBA" id="ARBA00012267"/>
    </source>
</evidence>
<evidence type="ECO:0000313" key="19">
    <source>
        <dbReference type="Proteomes" id="UP000037136"/>
    </source>
</evidence>
<accession>A0A2A9PEQ4</accession>
<dbReference type="AlphaFoldDB" id="A0A2A9PEQ4"/>
<evidence type="ECO:0000259" key="16">
    <source>
        <dbReference type="Pfam" id="PF02668"/>
    </source>
</evidence>
<evidence type="ECO:0000259" key="17">
    <source>
        <dbReference type="Pfam" id="PF06155"/>
    </source>
</evidence>
<dbReference type="GO" id="GO:0050353">
    <property type="term" value="F:trimethyllysine dioxygenase activity"/>
    <property type="evidence" value="ECO:0007669"/>
    <property type="project" value="UniProtKB-EC"/>
</dbReference>
<evidence type="ECO:0000256" key="8">
    <source>
        <dbReference type="ARBA" id="ARBA00022964"/>
    </source>
</evidence>
<dbReference type="CDD" id="cd00250">
    <property type="entry name" value="CAS_like"/>
    <property type="match status" value="1"/>
</dbReference>
<keyword evidence="10" id="KW-0408">Iron</keyword>
<dbReference type="PANTHER" id="PTHR10696">
    <property type="entry name" value="GAMMA-BUTYROBETAINE HYDROXYLASE-RELATED"/>
    <property type="match status" value="1"/>
</dbReference>
<feature type="domain" description="TauD/TfdA-like" evidence="16">
    <location>
        <begin position="160"/>
        <end position="406"/>
    </location>
</feature>
<dbReference type="NCBIfam" id="TIGR02410">
    <property type="entry name" value="carnitine_TMLD"/>
    <property type="match status" value="1"/>
</dbReference>
<dbReference type="SUPFAM" id="SSF51197">
    <property type="entry name" value="Clavaminate synthase-like"/>
    <property type="match status" value="1"/>
</dbReference>
<evidence type="ECO:0000256" key="11">
    <source>
        <dbReference type="ARBA" id="ARBA00030363"/>
    </source>
</evidence>
<organism evidence="18 19">
    <name type="scientific">Ophiocordyceps unilateralis</name>
    <name type="common">Zombie-ant fungus</name>
    <name type="synonym">Torrubia unilateralis</name>
    <dbReference type="NCBI Taxonomy" id="268505"/>
    <lineage>
        <taxon>Eukaryota</taxon>
        <taxon>Fungi</taxon>
        <taxon>Dikarya</taxon>
        <taxon>Ascomycota</taxon>
        <taxon>Pezizomycotina</taxon>
        <taxon>Sordariomycetes</taxon>
        <taxon>Hypocreomycetidae</taxon>
        <taxon>Hypocreales</taxon>
        <taxon>Ophiocordycipitaceae</taxon>
        <taxon>Ophiocordyceps</taxon>
    </lineage>
</organism>
<dbReference type="InterPro" id="IPR012776">
    <property type="entry name" value="Trimethyllysine_dOase"/>
</dbReference>
<proteinExistence type="inferred from homology"/>
<evidence type="ECO:0000256" key="10">
    <source>
        <dbReference type="ARBA" id="ARBA00023004"/>
    </source>
</evidence>
<evidence type="ECO:0000256" key="6">
    <source>
        <dbReference type="ARBA" id="ARBA00022723"/>
    </source>
</evidence>
<feature type="domain" description="Gamma-butyrobetaine hydroxylase-like N-terminal" evidence="17">
    <location>
        <begin position="59"/>
        <end position="128"/>
    </location>
</feature>
<dbReference type="GO" id="GO:0005739">
    <property type="term" value="C:mitochondrion"/>
    <property type="evidence" value="ECO:0007669"/>
    <property type="project" value="TreeGrafter"/>
</dbReference>
<gene>
    <name evidence="18" type="ORF">XA68_12569</name>
</gene>
<evidence type="ECO:0000256" key="1">
    <source>
        <dbReference type="ARBA" id="ARBA00001954"/>
    </source>
</evidence>
<keyword evidence="19" id="KW-1185">Reference proteome</keyword>